<keyword evidence="2" id="KW-1185">Reference proteome</keyword>
<sequence length="121" mass="13435">MSGPIFCPATPPRRTSNGIKSWHMGSLLASRHPKTALDKPLDLLQLHLLRPKRLLAFYVLGASAIATYYTTAIERLGASYTANHIRRNSIYALYTSYAHLILKYANCRGPHTASSAVCEVY</sequence>
<accession>A0A8H8U3D7</accession>
<protein>
    <submittedName>
        <fullName evidence="1">Uncharacterized protein</fullName>
    </submittedName>
</protein>
<reference evidence="1 2" key="1">
    <citation type="submission" date="2018-05" db="EMBL/GenBank/DDBJ databases">
        <title>Genome sequencing and assembly of the regulated plant pathogen Lachnellula willkommii and related sister species for the development of diagnostic species identification markers.</title>
        <authorList>
            <person name="Giroux E."/>
            <person name="Bilodeau G."/>
        </authorList>
    </citation>
    <scope>NUCLEOTIDE SEQUENCE [LARGE SCALE GENOMIC DNA]</scope>
    <source>
        <strain evidence="1 2">CBS 197.66</strain>
    </source>
</reference>
<dbReference type="AlphaFoldDB" id="A0A8H8U3D7"/>
<dbReference type="Proteomes" id="UP000462212">
    <property type="component" value="Unassembled WGS sequence"/>
</dbReference>
<gene>
    <name evidence="1" type="ORF">LSUB1_G006486</name>
</gene>
<name>A0A8H8U3D7_9HELO</name>
<proteinExistence type="predicted"/>
<organism evidence="1 2">
    <name type="scientific">Lachnellula subtilissima</name>
    <dbReference type="NCBI Taxonomy" id="602034"/>
    <lineage>
        <taxon>Eukaryota</taxon>
        <taxon>Fungi</taxon>
        <taxon>Dikarya</taxon>
        <taxon>Ascomycota</taxon>
        <taxon>Pezizomycotina</taxon>
        <taxon>Leotiomycetes</taxon>
        <taxon>Helotiales</taxon>
        <taxon>Lachnaceae</taxon>
        <taxon>Lachnellula</taxon>
    </lineage>
</organism>
<dbReference type="EMBL" id="QGMJ01001131">
    <property type="protein sequence ID" value="TVY32153.1"/>
    <property type="molecule type" value="Genomic_DNA"/>
</dbReference>
<comment type="caution">
    <text evidence="1">The sequence shown here is derived from an EMBL/GenBank/DDBJ whole genome shotgun (WGS) entry which is preliminary data.</text>
</comment>
<evidence type="ECO:0000313" key="1">
    <source>
        <dbReference type="EMBL" id="TVY32153.1"/>
    </source>
</evidence>
<evidence type="ECO:0000313" key="2">
    <source>
        <dbReference type="Proteomes" id="UP000462212"/>
    </source>
</evidence>